<dbReference type="Pfam" id="PF01547">
    <property type="entry name" value="SBP_bac_1"/>
    <property type="match status" value="1"/>
</dbReference>
<feature type="chain" id="PRO_5046368500" evidence="1">
    <location>
        <begin position="21"/>
        <end position="168"/>
    </location>
</feature>
<dbReference type="InterPro" id="IPR006059">
    <property type="entry name" value="SBP"/>
</dbReference>
<keyword evidence="1" id="KW-0732">Signal</keyword>
<dbReference type="Proteomes" id="UP001054811">
    <property type="component" value="Chromosome"/>
</dbReference>
<keyword evidence="3" id="KW-1185">Reference proteome</keyword>
<sequence length="168" mass="17828">MRMRPILAGAVAVASIAALAGCSGGGGSNTPSTNASGQPTGAITYEYFNNQPAAIEATKQIVADFEKKYPDVKVTLQVAPADSLQQKLQVQYAGGVAADVVQNDSPGSTLRFADYLTDLGSPAGRDGLGHPRQRARRARSRTASCWRCPPNSRAMWCSRTRTSSRRQA</sequence>
<accession>A0ABY5NHP3</accession>
<dbReference type="EMBL" id="CP091139">
    <property type="protein sequence ID" value="UUT34626.1"/>
    <property type="molecule type" value="Genomic_DNA"/>
</dbReference>
<evidence type="ECO:0000313" key="3">
    <source>
        <dbReference type="Proteomes" id="UP001054811"/>
    </source>
</evidence>
<dbReference type="RefSeq" id="WP_259611152.1">
    <property type="nucleotide sequence ID" value="NZ_CP091139.2"/>
</dbReference>
<evidence type="ECO:0000313" key="2">
    <source>
        <dbReference type="EMBL" id="UUT34626.1"/>
    </source>
</evidence>
<reference evidence="2" key="1">
    <citation type="submission" date="2022-01" db="EMBL/GenBank/DDBJ databases">
        <title>Microbacterium eymi and Microbacterium rhizovicinus sp. nov., isolated from the rhizospheric soil of Elymus tsukushiensis, a plant native to the Dokdo Islands, Republic of Korea.</title>
        <authorList>
            <person name="Hwang Y.J."/>
        </authorList>
    </citation>
    <scope>NUCLEOTIDE SEQUENCE</scope>
    <source>
        <strain evidence="2">KUDC0405</strain>
    </source>
</reference>
<protein>
    <submittedName>
        <fullName evidence="2">ABC transporter substrate-binding protein</fullName>
    </submittedName>
</protein>
<evidence type="ECO:0000256" key="1">
    <source>
        <dbReference type="SAM" id="SignalP"/>
    </source>
</evidence>
<name>A0ABY5NHP3_9MICO</name>
<feature type="signal peptide" evidence="1">
    <location>
        <begin position="1"/>
        <end position="20"/>
    </location>
</feature>
<dbReference type="Gene3D" id="3.40.190.10">
    <property type="entry name" value="Periplasmic binding protein-like II"/>
    <property type="match status" value="1"/>
</dbReference>
<proteinExistence type="predicted"/>
<dbReference type="SUPFAM" id="SSF53850">
    <property type="entry name" value="Periplasmic binding protein-like II"/>
    <property type="match status" value="1"/>
</dbReference>
<gene>
    <name evidence="2" type="ORF">L2X98_29455</name>
</gene>
<dbReference type="PROSITE" id="PS51257">
    <property type="entry name" value="PROKAR_LIPOPROTEIN"/>
    <property type="match status" value="1"/>
</dbReference>
<organism evidence="2 3">
    <name type="scientific">Microbacterium elymi</name>
    <dbReference type="NCBI Taxonomy" id="2909587"/>
    <lineage>
        <taxon>Bacteria</taxon>
        <taxon>Bacillati</taxon>
        <taxon>Actinomycetota</taxon>
        <taxon>Actinomycetes</taxon>
        <taxon>Micrococcales</taxon>
        <taxon>Microbacteriaceae</taxon>
        <taxon>Microbacterium</taxon>
    </lineage>
</organism>